<protein>
    <submittedName>
        <fullName evidence="5">Helix-turn-helix transcriptional regulator</fullName>
    </submittedName>
</protein>
<dbReference type="SUPFAM" id="SSF46689">
    <property type="entry name" value="Homeodomain-like"/>
    <property type="match status" value="1"/>
</dbReference>
<evidence type="ECO:0000256" key="3">
    <source>
        <dbReference type="ARBA" id="ARBA00023163"/>
    </source>
</evidence>
<dbReference type="AlphaFoldDB" id="A0A9D1H2H5"/>
<dbReference type="InterPro" id="IPR020449">
    <property type="entry name" value="Tscrpt_reg_AraC-type_HTH"/>
</dbReference>
<dbReference type="PANTHER" id="PTHR43280">
    <property type="entry name" value="ARAC-FAMILY TRANSCRIPTIONAL REGULATOR"/>
    <property type="match status" value="1"/>
</dbReference>
<accession>A0A9D1H2H5</accession>
<dbReference type="Proteomes" id="UP000824165">
    <property type="component" value="Unassembled WGS sequence"/>
</dbReference>
<keyword evidence="1" id="KW-0805">Transcription regulation</keyword>
<sequence length="279" mass="32339">MNEPSIDYTSDKIANYIEYLEETYDLVISIDFAKRYNFIYGILRGGGTKLSKYCEHTNMYCGYVKNDDARNRLCMLCLAFAMKKSRHKESYVGTCHAGVHEYVRRFNCGGDVAGIVNVSAYRDKSIPFGQNEWYDEGMKNESVPYELLETLIPPLCAMLSEFVPKVRETSSKNMVYERMLVYINEQHANVSLDSLSKEFNYSKSYISHMFKRESKYTLKEYCNRLKIEEAKVLLEESNSSVTNIALAVGFNNFSYFINTFKRLTGETPLAWRKRVTGRE</sequence>
<dbReference type="GO" id="GO:0043565">
    <property type="term" value="F:sequence-specific DNA binding"/>
    <property type="evidence" value="ECO:0007669"/>
    <property type="project" value="InterPro"/>
</dbReference>
<dbReference type="InterPro" id="IPR018060">
    <property type="entry name" value="HTH_AraC"/>
</dbReference>
<organism evidence="5 6">
    <name type="scientific">Candidatus Ornithomonoglobus intestinigallinarum</name>
    <dbReference type="NCBI Taxonomy" id="2840894"/>
    <lineage>
        <taxon>Bacteria</taxon>
        <taxon>Bacillati</taxon>
        <taxon>Bacillota</taxon>
        <taxon>Clostridia</taxon>
        <taxon>Candidatus Ornithomonoglobus</taxon>
    </lineage>
</organism>
<dbReference type="PROSITE" id="PS01124">
    <property type="entry name" value="HTH_ARAC_FAMILY_2"/>
    <property type="match status" value="1"/>
</dbReference>
<reference evidence="5" key="1">
    <citation type="submission" date="2020-10" db="EMBL/GenBank/DDBJ databases">
        <authorList>
            <person name="Gilroy R."/>
        </authorList>
    </citation>
    <scope>NUCLEOTIDE SEQUENCE</scope>
    <source>
        <strain evidence="5">CHK181-108</strain>
    </source>
</reference>
<dbReference type="PRINTS" id="PR00032">
    <property type="entry name" value="HTHARAC"/>
</dbReference>
<keyword evidence="2" id="KW-0238">DNA-binding</keyword>
<dbReference type="PANTHER" id="PTHR43280:SF2">
    <property type="entry name" value="HTH-TYPE TRANSCRIPTIONAL REGULATOR EXSA"/>
    <property type="match status" value="1"/>
</dbReference>
<dbReference type="EMBL" id="DVLU01000055">
    <property type="protein sequence ID" value="HIT85402.1"/>
    <property type="molecule type" value="Genomic_DNA"/>
</dbReference>
<gene>
    <name evidence="5" type="ORF">IAA60_05795</name>
</gene>
<name>A0A9D1H2H5_9FIRM</name>
<dbReference type="InterPro" id="IPR009057">
    <property type="entry name" value="Homeodomain-like_sf"/>
</dbReference>
<evidence type="ECO:0000256" key="1">
    <source>
        <dbReference type="ARBA" id="ARBA00023015"/>
    </source>
</evidence>
<dbReference type="Pfam" id="PF12833">
    <property type="entry name" value="HTH_18"/>
    <property type="match status" value="1"/>
</dbReference>
<dbReference type="InterPro" id="IPR018062">
    <property type="entry name" value="HTH_AraC-typ_CS"/>
</dbReference>
<evidence type="ECO:0000313" key="5">
    <source>
        <dbReference type="EMBL" id="HIT85402.1"/>
    </source>
</evidence>
<keyword evidence="3" id="KW-0804">Transcription</keyword>
<feature type="domain" description="HTH araC/xylS-type" evidence="4">
    <location>
        <begin position="177"/>
        <end position="274"/>
    </location>
</feature>
<comment type="caution">
    <text evidence="5">The sequence shown here is derived from an EMBL/GenBank/DDBJ whole genome shotgun (WGS) entry which is preliminary data.</text>
</comment>
<proteinExistence type="predicted"/>
<reference evidence="5" key="2">
    <citation type="journal article" date="2021" name="PeerJ">
        <title>Extensive microbial diversity within the chicken gut microbiome revealed by metagenomics and culture.</title>
        <authorList>
            <person name="Gilroy R."/>
            <person name="Ravi A."/>
            <person name="Getino M."/>
            <person name="Pursley I."/>
            <person name="Horton D.L."/>
            <person name="Alikhan N.F."/>
            <person name="Baker D."/>
            <person name="Gharbi K."/>
            <person name="Hall N."/>
            <person name="Watson M."/>
            <person name="Adriaenssens E.M."/>
            <person name="Foster-Nyarko E."/>
            <person name="Jarju S."/>
            <person name="Secka A."/>
            <person name="Antonio M."/>
            <person name="Oren A."/>
            <person name="Chaudhuri R.R."/>
            <person name="La Ragione R."/>
            <person name="Hildebrand F."/>
            <person name="Pallen M.J."/>
        </authorList>
    </citation>
    <scope>NUCLEOTIDE SEQUENCE</scope>
    <source>
        <strain evidence="5">CHK181-108</strain>
    </source>
</reference>
<dbReference type="PROSITE" id="PS00041">
    <property type="entry name" value="HTH_ARAC_FAMILY_1"/>
    <property type="match status" value="1"/>
</dbReference>
<evidence type="ECO:0000256" key="2">
    <source>
        <dbReference type="ARBA" id="ARBA00023125"/>
    </source>
</evidence>
<dbReference type="Gene3D" id="1.10.10.60">
    <property type="entry name" value="Homeodomain-like"/>
    <property type="match status" value="2"/>
</dbReference>
<dbReference type="GO" id="GO:0003700">
    <property type="term" value="F:DNA-binding transcription factor activity"/>
    <property type="evidence" value="ECO:0007669"/>
    <property type="project" value="InterPro"/>
</dbReference>
<evidence type="ECO:0000259" key="4">
    <source>
        <dbReference type="PROSITE" id="PS01124"/>
    </source>
</evidence>
<evidence type="ECO:0000313" key="6">
    <source>
        <dbReference type="Proteomes" id="UP000824165"/>
    </source>
</evidence>
<dbReference type="SMART" id="SM00342">
    <property type="entry name" value="HTH_ARAC"/>
    <property type="match status" value="1"/>
</dbReference>